<dbReference type="GO" id="GO:0046872">
    <property type="term" value="F:metal ion binding"/>
    <property type="evidence" value="ECO:0007669"/>
    <property type="project" value="UniProtKB-KW"/>
</dbReference>
<dbReference type="InterPro" id="IPR001486">
    <property type="entry name" value="Hemoglobin_trunc"/>
</dbReference>
<dbReference type="FunFam" id="1.10.490.10:FF:000004">
    <property type="entry name" value="Group 2 hemoglobin yjbI"/>
    <property type="match status" value="1"/>
</dbReference>
<dbReference type="Proteomes" id="UP000595823">
    <property type="component" value="Chromosome"/>
</dbReference>
<sequence length="129" mass="14884">MMEYLKGTLYDALGGEHAITTIVEQFYNRVGEHPELIPLFPDDLTETRRKQKQFLTQFCGGPALFTREHGHPRLRARHLPFPITPVKAEAWLDCMERALQASKLENDKAVQELYQRLTLTAHHMINTPS</sequence>
<dbReference type="EMBL" id="CP054705">
    <property type="protein sequence ID" value="QQK76929.1"/>
    <property type="molecule type" value="Genomic_DNA"/>
</dbReference>
<gene>
    <name evidence="8" type="ORF">HUG15_16035</name>
</gene>
<dbReference type="GO" id="GO:0020037">
    <property type="term" value="F:heme binding"/>
    <property type="evidence" value="ECO:0007669"/>
    <property type="project" value="InterPro"/>
</dbReference>
<evidence type="ECO:0000256" key="2">
    <source>
        <dbReference type="ARBA" id="ARBA00022448"/>
    </source>
</evidence>
<evidence type="ECO:0000256" key="7">
    <source>
        <dbReference type="PIRSR" id="PIRSR601486-1"/>
    </source>
</evidence>
<keyword evidence="5" id="KW-0408">Iron</keyword>
<evidence type="ECO:0000256" key="5">
    <source>
        <dbReference type="ARBA" id="ARBA00023004"/>
    </source>
</evidence>
<dbReference type="InterPro" id="IPR009050">
    <property type="entry name" value="Globin-like_sf"/>
</dbReference>
<proteinExistence type="inferred from homology"/>
<dbReference type="InterPro" id="IPR012292">
    <property type="entry name" value="Globin/Proto"/>
</dbReference>
<dbReference type="SUPFAM" id="SSF46458">
    <property type="entry name" value="Globin-like"/>
    <property type="match status" value="1"/>
</dbReference>
<evidence type="ECO:0000313" key="8">
    <source>
        <dbReference type="EMBL" id="QQK76929.1"/>
    </source>
</evidence>
<comment type="similarity">
    <text evidence="6">Belongs to the truncated hemoglobin family. Group II subfamily.</text>
</comment>
<dbReference type="Pfam" id="PF01152">
    <property type="entry name" value="Bac_globin"/>
    <property type="match status" value="1"/>
</dbReference>
<dbReference type="KEGG" id="scia:HUG15_16035"/>
<dbReference type="InterPro" id="IPR044203">
    <property type="entry name" value="GlbO/GLB3-like"/>
</dbReference>
<accession>A0A7T6Z4T2</accession>
<dbReference type="PANTHER" id="PTHR47366">
    <property type="entry name" value="TWO-ON-TWO HEMOGLOBIN-3"/>
    <property type="match status" value="1"/>
</dbReference>
<dbReference type="PANTHER" id="PTHR47366:SF1">
    <property type="entry name" value="TWO-ON-TWO HEMOGLOBIN-3"/>
    <property type="match status" value="1"/>
</dbReference>
<evidence type="ECO:0000256" key="3">
    <source>
        <dbReference type="ARBA" id="ARBA00022617"/>
    </source>
</evidence>
<feature type="binding site" description="distal binding residue" evidence="7">
    <location>
        <position position="122"/>
    </location>
    <ligand>
        <name>heme</name>
        <dbReference type="ChEBI" id="CHEBI:30413"/>
    </ligand>
    <ligandPart>
        <name>Fe</name>
        <dbReference type="ChEBI" id="CHEBI:18248"/>
    </ligandPart>
</feature>
<dbReference type="GO" id="GO:0019825">
    <property type="term" value="F:oxygen binding"/>
    <property type="evidence" value="ECO:0007669"/>
    <property type="project" value="InterPro"/>
</dbReference>
<evidence type="ECO:0000256" key="6">
    <source>
        <dbReference type="ARBA" id="ARBA00034496"/>
    </source>
</evidence>
<evidence type="ECO:0000256" key="1">
    <source>
        <dbReference type="ARBA" id="ARBA00001971"/>
    </source>
</evidence>
<dbReference type="AlphaFoldDB" id="A0A7T6Z4T2"/>
<evidence type="ECO:0000256" key="4">
    <source>
        <dbReference type="ARBA" id="ARBA00022723"/>
    </source>
</evidence>
<dbReference type="Gene3D" id="1.10.490.10">
    <property type="entry name" value="Globins"/>
    <property type="match status" value="1"/>
</dbReference>
<evidence type="ECO:0000313" key="9">
    <source>
        <dbReference type="Proteomes" id="UP000595823"/>
    </source>
</evidence>
<comment type="cofactor">
    <cofactor evidence="1">
        <name>heme</name>
        <dbReference type="ChEBI" id="CHEBI:30413"/>
    </cofactor>
</comment>
<keyword evidence="4" id="KW-0479">Metal-binding</keyword>
<name>A0A7T6Z4T2_9BACI</name>
<protein>
    <submittedName>
        <fullName evidence="8">Globin</fullName>
    </submittedName>
</protein>
<keyword evidence="9" id="KW-1185">Reference proteome</keyword>
<reference evidence="8 9" key="1">
    <citation type="submission" date="2020-06" db="EMBL/GenBank/DDBJ databases">
        <title>Genomic analysis of Salicibibacter sp. NKC5-3.</title>
        <authorList>
            <person name="Oh Y.J."/>
        </authorList>
    </citation>
    <scope>NUCLEOTIDE SEQUENCE [LARGE SCALE GENOMIC DNA]</scope>
    <source>
        <strain evidence="8 9">NKC5-3</strain>
    </source>
</reference>
<keyword evidence="3 7" id="KW-0349">Heme</keyword>
<organism evidence="8 9">
    <name type="scientific">Salicibibacter cibarius</name>
    <dbReference type="NCBI Taxonomy" id="2743000"/>
    <lineage>
        <taxon>Bacteria</taxon>
        <taxon>Bacillati</taxon>
        <taxon>Bacillota</taxon>
        <taxon>Bacilli</taxon>
        <taxon>Bacillales</taxon>
        <taxon>Bacillaceae</taxon>
        <taxon>Salicibibacter</taxon>
    </lineage>
</organism>
<dbReference type="GO" id="GO:0005344">
    <property type="term" value="F:oxygen carrier activity"/>
    <property type="evidence" value="ECO:0007669"/>
    <property type="project" value="InterPro"/>
</dbReference>
<keyword evidence="2" id="KW-0813">Transport</keyword>